<gene>
    <name evidence="1" type="ORF">BZK31_03460</name>
</gene>
<dbReference type="Proteomes" id="UP000192815">
    <property type="component" value="Unassembled WGS sequence"/>
</dbReference>
<dbReference type="RefSeq" id="WP_083181267.1">
    <property type="nucleotide sequence ID" value="NZ_CBCRZR010000003.1"/>
</dbReference>
<sequence>MPKYGLAVVNNYGSLVIDNDHKVMVFSERGSFRIESRYNDREGYGSVVFLKPIYTSEPPQVFLRHVSGVHSSLGIYITLLGGPGRWTGFAVTSAVRGGALQNYLMEFVVCKFADQPSAQPFGLNLFDAAGRPVFSSDDRVVRYHKFAKHWEKVVGAQVDIYSSNVVIDPDDFVCASAIDRGVSWFADGADFVGLILLENNVPSLKISAQVTGGGYWYYQGTNGTCFGIPVCKFPPHRYYN</sequence>
<keyword evidence="2" id="KW-1185">Reference proteome</keyword>
<protein>
    <submittedName>
        <fullName evidence="1">Uncharacterized protein</fullName>
    </submittedName>
</protein>
<organism evidence="1 2">
    <name type="scientific">Pseudomonas floridensis</name>
    <dbReference type="NCBI Taxonomy" id="1958950"/>
    <lineage>
        <taxon>Bacteria</taxon>
        <taxon>Pseudomonadati</taxon>
        <taxon>Pseudomonadota</taxon>
        <taxon>Gammaproteobacteria</taxon>
        <taxon>Pseudomonadales</taxon>
        <taxon>Pseudomonadaceae</taxon>
        <taxon>Pseudomonas</taxon>
    </lineage>
</organism>
<name>A0A1X0NB91_9PSED</name>
<evidence type="ECO:0000313" key="2">
    <source>
        <dbReference type="Proteomes" id="UP000192815"/>
    </source>
</evidence>
<accession>A0A1X0NB91</accession>
<dbReference type="OrthoDB" id="7007207at2"/>
<proteinExistence type="predicted"/>
<dbReference type="STRING" id="1958950.BZK31_03460"/>
<dbReference type="AlphaFoldDB" id="A0A1X0NB91"/>
<evidence type="ECO:0000313" key="1">
    <source>
        <dbReference type="EMBL" id="ORC61378.1"/>
    </source>
</evidence>
<reference evidence="2" key="1">
    <citation type="submission" date="2017-02" db="EMBL/GenBank/DDBJ databases">
        <title>Pseudomonas floridae sp. nov., a novel pathogenic bacterial species isolated from tomato.</title>
        <authorList>
            <person name="Timilsina S."/>
            <person name="Vallad G.E."/>
            <person name="Jones J.B."/>
        </authorList>
    </citation>
    <scope>NUCLEOTIDE SEQUENCE [LARGE SCALE GENOMIC DNA]</scope>
    <source>
        <strain evidence="2">GEV388</strain>
    </source>
</reference>
<dbReference type="EMBL" id="MUIO01000010">
    <property type="protein sequence ID" value="ORC61378.1"/>
    <property type="molecule type" value="Genomic_DNA"/>
</dbReference>
<comment type="caution">
    <text evidence="1">The sequence shown here is derived from an EMBL/GenBank/DDBJ whole genome shotgun (WGS) entry which is preliminary data.</text>
</comment>